<dbReference type="InterPro" id="IPR000524">
    <property type="entry name" value="Tscrpt_reg_HTH_GntR"/>
</dbReference>
<dbReference type="CDD" id="cd07377">
    <property type="entry name" value="WHTH_GntR"/>
    <property type="match status" value="1"/>
</dbReference>
<proteinExistence type="predicted"/>
<dbReference type="OrthoDB" id="9815017at2"/>
<dbReference type="Pfam" id="PF07702">
    <property type="entry name" value="UTRA"/>
    <property type="match status" value="1"/>
</dbReference>
<dbReference type="AlphaFoldDB" id="A0A0K2LDQ1"/>
<dbReference type="PANTHER" id="PTHR44846">
    <property type="entry name" value="MANNOSYL-D-GLYCERATE TRANSPORT/METABOLISM SYSTEM REPRESSOR MNGR-RELATED"/>
    <property type="match status" value="1"/>
</dbReference>
<dbReference type="SMART" id="SM00345">
    <property type="entry name" value="HTH_GNTR"/>
    <property type="match status" value="1"/>
</dbReference>
<name>A0A0K2LDQ1_9LACO</name>
<dbReference type="InterPro" id="IPR036388">
    <property type="entry name" value="WH-like_DNA-bd_sf"/>
</dbReference>
<keyword evidence="3" id="KW-0804">Transcription</keyword>
<evidence type="ECO:0000256" key="1">
    <source>
        <dbReference type="ARBA" id="ARBA00023015"/>
    </source>
</evidence>
<dbReference type="PROSITE" id="PS50949">
    <property type="entry name" value="HTH_GNTR"/>
    <property type="match status" value="1"/>
</dbReference>
<dbReference type="PANTHER" id="PTHR44846:SF1">
    <property type="entry name" value="MANNOSYL-D-GLYCERATE TRANSPORT_METABOLISM SYSTEM REPRESSOR MNGR-RELATED"/>
    <property type="match status" value="1"/>
</dbReference>
<dbReference type="PRINTS" id="PR00035">
    <property type="entry name" value="HTHGNTR"/>
</dbReference>
<dbReference type="SUPFAM" id="SSF46785">
    <property type="entry name" value="Winged helix' DNA-binding domain"/>
    <property type="match status" value="1"/>
</dbReference>
<dbReference type="Pfam" id="PF00392">
    <property type="entry name" value="GntR"/>
    <property type="match status" value="1"/>
</dbReference>
<dbReference type="InterPro" id="IPR011663">
    <property type="entry name" value="UTRA"/>
</dbReference>
<dbReference type="GO" id="GO:0045892">
    <property type="term" value="P:negative regulation of DNA-templated transcription"/>
    <property type="evidence" value="ECO:0007669"/>
    <property type="project" value="TreeGrafter"/>
</dbReference>
<feature type="domain" description="HTH gntR-type" evidence="4">
    <location>
        <begin position="6"/>
        <end position="74"/>
    </location>
</feature>
<keyword evidence="1" id="KW-0805">Transcription regulation</keyword>
<dbReference type="InterPro" id="IPR036390">
    <property type="entry name" value="WH_DNA-bd_sf"/>
</dbReference>
<gene>
    <name evidence="5" type="ORF">JP39_08525</name>
</gene>
<evidence type="ECO:0000256" key="2">
    <source>
        <dbReference type="ARBA" id="ARBA00023125"/>
    </source>
</evidence>
<dbReference type="GO" id="GO:0003700">
    <property type="term" value="F:DNA-binding transcription factor activity"/>
    <property type="evidence" value="ECO:0007669"/>
    <property type="project" value="InterPro"/>
</dbReference>
<evidence type="ECO:0000256" key="3">
    <source>
        <dbReference type="ARBA" id="ARBA00023163"/>
    </source>
</evidence>
<dbReference type="Gene3D" id="3.40.1410.10">
    <property type="entry name" value="Chorismate lyase-like"/>
    <property type="match status" value="1"/>
</dbReference>
<evidence type="ECO:0000313" key="5">
    <source>
        <dbReference type="EMBL" id="ALB29395.1"/>
    </source>
</evidence>
<evidence type="ECO:0000313" key="6">
    <source>
        <dbReference type="Proteomes" id="UP000061546"/>
    </source>
</evidence>
<dbReference type="InterPro" id="IPR050679">
    <property type="entry name" value="Bact_HTH_transcr_reg"/>
</dbReference>
<dbReference type="InterPro" id="IPR028978">
    <property type="entry name" value="Chorismate_lyase_/UTRA_dom_sf"/>
</dbReference>
<dbReference type="SMART" id="SM00866">
    <property type="entry name" value="UTRA"/>
    <property type="match status" value="1"/>
</dbReference>
<reference evidence="5 6" key="1">
    <citation type="submission" date="2015-08" db="EMBL/GenBank/DDBJ databases">
        <title>Genomic sequence of Lactobacillus heilongjiangensis DSM 28069, isolated from Chinese traditional pickle.</title>
        <authorList>
            <person name="Jiang X."/>
            <person name="Zheng B."/>
            <person name="Cheng H."/>
        </authorList>
    </citation>
    <scope>NUCLEOTIDE SEQUENCE [LARGE SCALE GENOMIC DNA]</scope>
    <source>
        <strain evidence="5 6">DSM 28069</strain>
    </source>
</reference>
<protein>
    <submittedName>
        <fullName evidence="5">Transcriptional regulator</fullName>
    </submittedName>
</protein>
<keyword evidence="2" id="KW-0238">DNA-binding</keyword>
<dbReference type="Proteomes" id="UP000061546">
    <property type="component" value="Chromosome"/>
</dbReference>
<dbReference type="RefSeq" id="WP_041500477.1">
    <property type="nucleotide sequence ID" value="NZ_BJDV01000002.1"/>
</dbReference>
<keyword evidence="6" id="KW-1185">Reference proteome</keyword>
<accession>A0A0K2LDQ1</accession>
<evidence type="ECO:0000259" key="4">
    <source>
        <dbReference type="PROSITE" id="PS50949"/>
    </source>
</evidence>
<dbReference type="SUPFAM" id="SSF64288">
    <property type="entry name" value="Chorismate lyase-like"/>
    <property type="match status" value="1"/>
</dbReference>
<organism evidence="5 6">
    <name type="scientific">Companilactobacillus heilongjiangensis</name>
    <dbReference type="NCBI Taxonomy" id="1074467"/>
    <lineage>
        <taxon>Bacteria</taxon>
        <taxon>Bacillati</taxon>
        <taxon>Bacillota</taxon>
        <taxon>Bacilli</taxon>
        <taxon>Lactobacillales</taxon>
        <taxon>Lactobacillaceae</taxon>
        <taxon>Companilactobacillus</taxon>
    </lineage>
</organism>
<dbReference type="EMBL" id="CP012559">
    <property type="protein sequence ID" value="ALB29395.1"/>
    <property type="molecule type" value="Genomic_DNA"/>
</dbReference>
<sequence length="239" mass="27434">MNGGNLPKHTLIENDLLSKIKDSTYKPNTLIPKETELMEIYGVSRPTVRQAIQALVDKGLLAKRKKRGTIVKQNKISQEFTHTIESYDDDVKNKGLTPKTHVILLQKELPNNEVCEHLEIGKNDYVFKLVRLRYADDQPVVLVTSYIPYKVFPDLDKFDFNDVSLYATLDSHDCPILQVRRKLEVLSADETTADLLNIDENDPIFYFHTTGTTKNDVPAEYSIAKYRGDINSFEIFIKR</sequence>
<dbReference type="Gene3D" id="1.10.10.10">
    <property type="entry name" value="Winged helix-like DNA-binding domain superfamily/Winged helix DNA-binding domain"/>
    <property type="match status" value="1"/>
</dbReference>
<dbReference type="KEGG" id="lhi:JP39_08525"/>
<dbReference type="GO" id="GO:0003677">
    <property type="term" value="F:DNA binding"/>
    <property type="evidence" value="ECO:0007669"/>
    <property type="project" value="UniProtKB-KW"/>
</dbReference>
<dbReference type="STRING" id="1074467.JP39_08525"/>